<feature type="transmembrane region" description="Helical" evidence="1">
    <location>
        <begin position="54"/>
        <end position="72"/>
    </location>
</feature>
<sequence>MPHDLPAQPTFAEFYPYYLREHRQRGTRVLHFVGTSLFLLMAGAALVLLRPGLLLAGVVLAYGFAWVGHFFVERNRPATFRYPLLSLRGDFRLYWDLLRGRERFGSAEAP</sequence>
<evidence type="ECO:0000313" key="3">
    <source>
        <dbReference type="Proteomes" id="UP000262802"/>
    </source>
</evidence>
<dbReference type="PANTHER" id="PTHR34205">
    <property type="entry name" value="TRANSMEMBRANE PROTEIN"/>
    <property type="match status" value="1"/>
</dbReference>
<dbReference type="Proteomes" id="UP000262802">
    <property type="component" value="Chromosome"/>
</dbReference>
<dbReference type="Pfam" id="PF06127">
    <property type="entry name" value="Mpo1-like"/>
    <property type="match status" value="1"/>
</dbReference>
<evidence type="ECO:0000313" key="2">
    <source>
        <dbReference type="EMBL" id="AYA37516.1"/>
    </source>
</evidence>
<keyword evidence="1" id="KW-0812">Transmembrane</keyword>
<dbReference type="PANTHER" id="PTHR34205:SF2">
    <property type="entry name" value="DUF962 DOMAIN-CONTAINING PROTEIN"/>
    <property type="match status" value="1"/>
</dbReference>
<protein>
    <submittedName>
        <fullName evidence="2">DUF962 domain-containing protein</fullName>
    </submittedName>
</protein>
<dbReference type="RefSeq" id="WP_119445083.1">
    <property type="nucleotide sequence ID" value="NZ_CP032317.1"/>
</dbReference>
<dbReference type="OrthoDB" id="7356072at2"/>
<name>A0A3B7RE56_9BACT</name>
<accession>A0A3B7RE56</accession>
<dbReference type="KEGG" id="hyh:D3Y59_10945"/>
<keyword evidence="1" id="KW-1133">Transmembrane helix</keyword>
<reference evidence="2 3" key="1">
    <citation type="submission" date="2018-09" db="EMBL/GenBank/DDBJ databases">
        <title>Hymenobacter medium sp. nov., isolated from R2A medium.</title>
        <authorList>
            <person name="Yingchao G."/>
        </authorList>
    </citation>
    <scope>NUCLEOTIDE SEQUENCE [LARGE SCALE GENOMIC DNA]</scope>
    <source>
        <strain evidence="3">sh-6</strain>
    </source>
</reference>
<dbReference type="InterPro" id="IPR009305">
    <property type="entry name" value="Mpo1-like"/>
</dbReference>
<evidence type="ECO:0000256" key="1">
    <source>
        <dbReference type="SAM" id="Phobius"/>
    </source>
</evidence>
<keyword evidence="3" id="KW-1185">Reference proteome</keyword>
<proteinExistence type="predicted"/>
<gene>
    <name evidence="2" type="ORF">D3Y59_10945</name>
</gene>
<keyword evidence="1" id="KW-0472">Membrane</keyword>
<dbReference type="AlphaFoldDB" id="A0A3B7RE56"/>
<feature type="transmembrane region" description="Helical" evidence="1">
    <location>
        <begin position="29"/>
        <end position="48"/>
    </location>
</feature>
<dbReference type="EMBL" id="CP032317">
    <property type="protein sequence ID" value="AYA37516.1"/>
    <property type="molecule type" value="Genomic_DNA"/>
</dbReference>
<organism evidence="2 3">
    <name type="scientific">Hymenobacter oligotrophus</name>
    <dbReference type="NCBI Taxonomy" id="2319843"/>
    <lineage>
        <taxon>Bacteria</taxon>
        <taxon>Pseudomonadati</taxon>
        <taxon>Bacteroidota</taxon>
        <taxon>Cytophagia</taxon>
        <taxon>Cytophagales</taxon>
        <taxon>Hymenobacteraceae</taxon>
        <taxon>Hymenobacter</taxon>
    </lineage>
</organism>